<accession>A0AA88ASC7</accession>
<dbReference type="AlphaFoldDB" id="A0AA88ASC7"/>
<sequence>MGIDWETQQRLQILFILDDGAVTRTSFPLNPLLMHRWYVDETAWFDESMVCPEKLIYRRCKNNLELYPVHLCFGC</sequence>
<name>A0AA88ASC7_FICCA</name>
<evidence type="ECO:0000313" key="2">
    <source>
        <dbReference type="Proteomes" id="UP001187192"/>
    </source>
</evidence>
<dbReference type="Proteomes" id="UP001187192">
    <property type="component" value="Unassembled WGS sequence"/>
</dbReference>
<reference evidence="1" key="1">
    <citation type="submission" date="2023-07" db="EMBL/GenBank/DDBJ databases">
        <title>draft genome sequence of fig (Ficus carica).</title>
        <authorList>
            <person name="Takahashi T."/>
            <person name="Nishimura K."/>
        </authorList>
    </citation>
    <scope>NUCLEOTIDE SEQUENCE</scope>
</reference>
<comment type="caution">
    <text evidence="1">The sequence shown here is derived from an EMBL/GenBank/DDBJ whole genome shotgun (WGS) entry which is preliminary data.</text>
</comment>
<keyword evidence="2" id="KW-1185">Reference proteome</keyword>
<gene>
    <name evidence="1" type="ORF">TIFTF001_021246</name>
</gene>
<evidence type="ECO:0000313" key="1">
    <source>
        <dbReference type="EMBL" id="GMN52093.1"/>
    </source>
</evidence>
<proteinExistence type="predicted"/>
<dbReference type="EMBL" id="BTGU01000040">
    <property type="protein sequence ID" value="GMN52093.1"/>
    <property type="molecule type" value="Genomic_DNA"/>
</dbReference>
<protein>
    <submittedName>
        <fullName evidence="1">Uncharacterized protein</fullName>
    </submittedName>
</protein>
<organism evidence="1 2">
    <name type="scientific">Ficus carica</name>
    <name type="common">Common fig</name>
    <dbReference type="NCBI Taxonomy" id="3494"/>
    <lineage>
        <taxon>Eukaryota</taxon>
        <taxon>Viridiplantae</taxon>
        <taxon>Streptophyta</taxon>
        <taxon>Embryophyta</taxon>
        <taxon>Tracheophyta</taxon>
        <taxon>Spermatophyta</taxon>
        <taxon>Magnoliopsida</taxon>
        <taxon>eudicotyledons</taxon>
        <taxon>Gunneridae</taxon>
        <taxon>Pentapetalae</taxon>
        <taxon>rosids</taxon>
        <taxon>fabids</taxon>
        <taxon>Rosales</taxon>
        <taxon>Moraceae</taxon>
        <taxon>Ficeae</taxon>
        <taxon>Ficus</taxon>
    </lineage>
</organism>